<gene>
    <name evidence="3" type="ORF">DP202_06545</name>
</gene>
<sequence>MNLGTQGSTMPSKRATTEETEADLEARVRAAIKVAFPWMPDGAIKHQIKFTFKFGRQTLEVDAGKSRAEARLDILLEKDEKPLAIMELKRPGITLTDDDSAQGLSYARLVQPPAPLVVITNGTAVRILETSTGNPWQPATPTEDAFQDLITQASRVAGADVRHAVDTLMGTTPTVWMQAVRLVSSETIAELTASWDEPALPFAAEFLAPRAATHQLWRSLVTGERLLILEGSPLTGKSNVLRELCARTEQSDTLAILYVETGVGGGALQTLADALSRSLSWPVSPQEARNWLIRVSKHDGVRLVLAFDGLHVADTTSLREIEDLTSSTFGASLSVVLAMDDTVAQSVLKAPNQRSLSPLGRRSKVVRVGYLSDREFKLAHALLGKRRLYLMHGADMTPEYREPWVLRAISGYGHAALTGKPDTQALSLPSLLGPRLMQLVRTRFANDHELRRRFRGLARSMIADAQDRTRPPEIALQQMEMGVIRRAAVRAELEPDDLQWLIDHGFVRPDMHDVAGATILIRLPELLASEMAHALADEIVQRSKNDLHEAAAWISGAASNLPLGEVVAAQALVDAAKRPSGLPVGLITALVDIPPEREVLDAGGHYALALPDGTLVDIKHQLDGKAFVVIEGVHHEIDLGDDEQVAYKNIHPWLILSHVASTPFEVEGEHGARREDPNLLLQIATCPMPLRGNRGPQSLRMLPTVDLPNGISIVDSEAGIIEPITLGILDYLSGDEDQADNWVATAAHSGSIALLSRVHTALGVLAAFETHARSEWAKSQLSAVILPKLGEALNDAEEPSPEN</sequence>
<accession>A0A330GFT0</accession>
<dbReference type="GO" id="GO:0009035">
    <property type="term" value="F:type I site-specific deoxyribonuclease activity"/>
    <property type="evidence" value="ECO:0007669"/>
    <property type="project" value="UniProtKB-EC"/>
</dbReference>
<name>A0A330GFT0_ENTCL</name>
<dbReference type="Proteomes" id="UP000251576">
    <property type="component" value="Unassembled WGS sequence"/>
</dbReference>
<dbReference type="EMBL" id="QMDH01000009">
    <property type="protein sequence ID" value="RAZ70372.1"/>
    <property type="molecule type" value="Genomic_DNA"/>
</dbReference>
<proteinExistence type="predicted"/>
<evidence type="ECO:0000313" key="3">
    <source>
        <dbReference type="EMBL" id="RAZ70372.1"/>
    </source>
</evidence>
<dbReference type="InterPro" id="IPR007409">
    <property type="entry name" value="Restrct_endonuc_type1_HsdR_N"/>
</dbReference>
<dbReference type="Pfam" id="PF04313">
    <property type="entry name" value="HSDR_N"/>
    <property type="match status" value="1"/>
</dbReference>
<protein>
    <recommendedName>
        <fullName evidence="2">Restriction endonuclease type I HsdR N-terminal domain-containing protein</fullName>
    </recommendedName>
</protein>
<reference evidence="3 4" key="1">
    <citation type="submission" date="2018-06" db="EMBL/GenBank/DDBJ databases">
        <title>ACT-28, a chromosomally-encoded AmpC with carbapenemase activity from Enterobacter kobei.</title>
        <authorList>
            <person name="Jousset A.B."/>
            <person name="Oueslati S."/>
            <person name="Bernabeu S."/>
            <person name="Takissian J."/>
            <person name="Creton E."/>
            <person name="Vogel A."/>
            <person name="Cotellon G."/>
            <person name="Bonnin R.A."/>
            <person name="Dortet L."/>
            <person name="Naas T."/>
        </authorList>
    </citation>
    <scope>NUCLEOTIDE SEQUENCE [LARGE SCALE GENOMIC DNA]</scope>
    <source>
        <strain evidence="3 4">99B3</strain>
    </source>
</reference>
<organism evidence="3 4">
    <name type="scientific">Enterobacter cloacae</name>
    <dbReference type="NCBI Taxonomy" id="550"/>
    <lineage>
        <taxon>Bacteria</taxon>
        <taxon>Pseudomonadati</taxon>
        <taxon>Pseudomonadota</taxon>
        <taxon>Gammaproteobacteria</taxon>
        <taxon>Enterobacterales</taxon>
        <taxon>Enterobacteriaceae</taxon>
        <taxon>Enterobacter</taxon>
        <taxon>Enterobacter cloacae complex</taxon>
    </lineage>
</organism>
<dbReference type="GO" id="GO:0003677">
    <property type="term" value="F:DNA binding"/>
    <property type="evidence" value="ECO:0007669"/>
    <property type="project" value="UniProtKB-KW"/>
</dbReference>
<feature type="domain" description="Restriction endonuclease type I HsdR N-terminal" evidence="2">
    <location>
        <begin position="66"/>
        <end position="134"/>
    </location>
</feature>
<dbReference type="GO" id="GO:0009307">
    <property type="term" value="P:DNA restriction-modification system"/>
    <property type="evidence" value="ECO:0007669"/>
    <property type="project" value="UniProtKB-KW"/>
</dbReference>
<evidence type="ECO:0000313" key="4">
    <source>
        <dbReference type="Proteomes" id="UP000251576"/>
    </source>
</evidence>
<evidence type="ECO:0000256" key="1">
    <source>
        <dbReference type="SAM" id="MobiDB-lite"/>
    </source>
</evidence>
<comment type="caution">
    <text evidence="3">The sequence shown here is derived from an EMBL/GenBank/DDBJ whole genome shotgun (WGS) entry which is preliminary data.</text>
</comment>
<dbReference type="GO" id="GO:0005524">
    <property type="term" value="F:ATP binding"/>
    <property type="evidence" value="ECO:0007669"/>
    <property type="project" value="UniProtKB-KW"/>
</dbReference>
<dbReference type="AlphaFoldDB" id="A0A330GFT0"/>
<feature type="compositionally biased region" description="Polar residues" evidence="1">
    <location>
        <begin position="1"/>
        <end position="11"/>
    </location>
</feature>
<evidence type="ECO:0000259" key="2">
    <source>
        <dbReference type="Pfam" id="PF04313"/>
    </source>
</evidence>
<feature type="region of interest" description="Disordered" evidence="1">
    <location>
        <begin position="1"/>
        <end position="22"/>
    </location>
</feature>